<proteinExistence type="predicted"/>
<organism evidence="4 5">
    <name type="scientific">Gimesia benthica</name>
    <dbReference type="NCBI Taxonomy" id="2608982"/>
    <lineage>
        <taxon>Bacteria</taxon>
        <taxon>Pseudomonadati</taxon>
        <taxon>Planctomycetota</taxon>
        <taxon>Planctomycetia</taxon>
        <taxon>Planctomycetales</taxon>
        <taxon>Planctomycetaceae</taxon>
        <taxon>Gimesia</taxon>
    </lineage>
</organism>
<dbReference type="Proteomes" id="UP000427281">
    <property type="component" value="Chromosome"/>
</dbReference>
<dbReference type="Gene3D" id="1.25.40.10">
    <property type="entry name" value="Tetratricopeptide repeat domain"/>
    <property type="match status" value="2"/>
</dbReference>
<keyword evidence="2 3" id="KW-0802">TPR repeat</keyword>
<keyword evidence="1" id="KW-0677">Repeat</keyword>
<evidence type="ECO:0000256" key="2">
    <source>
        <dbReference type="ARBA" id="ARBA00022803"/>
    </source>
</evidence>
<feature type="repeat" description="TPR" evidence="3">
    <location>
        <begin position="4"/>
        <end position="37"/>
    </location>
</feature>
<dbReference type="PANTHER" id="PTHR44809:SF1">
    <property type="entry name" value="PROTEIN O-MANNOSYL-TRANSFERASE TMTC1"/>
    <property type="match status" value="1"/>
</dbReference>
<dbReference type="RefSeq" id="WP_155364242.1">
    <property type="nucleotide sequence ID" value="NZ_CP043930.1"/>
</dbReference>
<evidence type="ECO:0000313" key="4">
    <source>
        <dbReference type="EMBL" id="QGQ23266.1"/>
    </source>
</evidence>
<feature type="repeat" description="TPR" evidence="3">
    <location>
        <begin position="106"/>
        <end position="139"/>
    </location>
</feature>
<dbReference type="Gene3D" id="3.40.50.2000">
    <property type="entry name" value="Glycogen Phosphorylase B"/>
    <property type="match status" value="1"/>
</dbReference>
<dbReference type="InterPro" id="IPR011990">
    <property type="entry name" value="TPR-like_helical_dom_sf"/>
</dbReference>
<dbReference type="Pfam" id="PF13414">
    <property type="entry name" value="TPR_11"/>
    <property type="match status" value="1"/>
</dbReference>
<dbReference type="PANTHER" id="PTHR44809">
    <property type="match status" value="1"/>
</dbReference>
<dbReference type="Pfam" id="PF13181">
    <property type="entry name" value="TPR_8"/>
    <property type="match status" value="1"/>
</dbReference>
<dbReference type="SUPFAM" id="SSF48452">
    <property type="entry name" value="TPR-like"/>
    <property type="match status" value="2"/>
</dbReference>
<evidence type="ECO:0000256" key="1">
    <source>
        <dbReference type="ARBA" id="ARBA00022737"/>
    </source>
</evidence>
<accession>A0A6I6AB99</accession>
<dbReference type="PROSITE" id="PS50293">
    <property type="entry name" value="TPR_REGION"/>
    <property type="match status" value="1"/>
</dbReference>
<feature type="repeat" description="TPR" evidence="3">
    <location>
        <begin position="72"/>
        <end position="105"/>
    </location>
</feature>
<dbReference type="EMBL" id="CP043930">
    <property type="protein sequence ID" value="QGQ23266.1"/>
    <property type="molecule type" value="Genomic_DNA"/>
</dbReference>
<dbReference type="InterPro" id="IPR019734">
    <property type="entry name" value="TPR_rpt"/>
</dbReference>
<gene>
    <name evidence="4" type="ORF">F1728_11545</name>
</gene>
<dbReference type="Pfam" id="PF13174">
    <property type="entry name" value="TPR_6"/>
    <property type="match status" value="1"/>
</dbReference>
<sequence length="595" mass="66938">MSEVQELLNTALTHHHAGQLDQAEAVYQQLLEQDPRHWEPRYYLGTLQLQRGQLDLSIQSFLKVIQLNPELPDAHNNLGVAYHAMGKWQEAGQSFEHALRLNPHYERAYYNLGSLFESRGLLDEAAKCFRKSYENSGSPETYEKLADLLKVARRFAEAEVIYRELLEQTPGDFNRSMKLAYVLVLQRHYPEAVELYEAMLETHPGHYQILVSLSYVLECMGDIPAAIQTAERSIEAASDQPEGYNNLGNALRLAHRFDESCVNFEKALELQPQFPIAEFNLATTRMLTGDLQAGWEGYERRSDIDSSSRTSYPGPAWQGEPLEGKSICLWCEQGFGDTLMFIRFASELKRRGAGRVLVLIQPELAGLLKSIEEIDELLVPGNPVVECDYQCSLLSVPRFLETSLKTIPGEVPLFQPAADRTAHWGDVLSALEGKKVGLNWSGNLQFPRDEFRSIPLEQLSPLLDVAGVQFVSVQQVNGLDQLASFEAAGKLWQPGPEYQAEVGDFTEAAALMQNLDLMITTDTACAHLAGGLGIPVWILVSRLPEWRWLLDRGDSPWYPTARLFRQAELGEWGPVVEDVKAALEQKFSQDAPDFQ</sequence>
<dbReference type="InterPro" id="IPR052943">
    <property type="entry name" value="TMTC_O-mannosyl-trnsfr"/>
</dbReference>
<dbReference type="InterPro" id="IPR013105">
    <property type="entry name" value="TPR_2"/>
</dbReference>
<feature type="repeat" description="TPR" evidence="3">
    <location>
        <begin position="38"/>
        <end position="71"/>
    </location>
</feature>
<name>A0A6I6AB99_9PLAN</name>
<dbReference type="SUPFAM" id="SSF53756">
    <property type="entry name" value="UDP-Glycosyltransferase/glycogen phosphorylase"/>
    <property type="match status" value="1"/>
</dbReference>
<dbReference type="SMART" id="SM00028">
    <property type="entry name" value="TPR"/>
    <property type="match status" value="8"/>
</dbReference>
<reference evidence="4 5" key="1">
    <citation type="submission" date="2019-09" db="EMBL/GenBank/DDBJ databases">
        <title>Gimesia benthica sp. nov., a novel bacterium isolated from deep-sea water of the Northwest Indian Ocean.</title>
        <authorList>
            <person name="Dai X."/>
        </authorList>
    </citation>
    <scope>NUCLEOTIDE SEQUENCE [LARGE SCALE GENOMIC DNA]</scope>
    <source>
        <strain evidence="4 5">E7</strain>
    </source>
</reference>
<dbReference type="Pfam" id="PF13432">
    <property type="entry name" value="TPR_16"/>
    <property type="match status" value="1"/>
</dbReference>
<evidence type="ECO:0000313" key="5">
    <source>
        <dbReference type="Proteomes" id="UP000427281"/>
    </source>
</evidence>
<dbReference type="Pfam" id="PF07719">
    <property type="entry name" value="TPR_2"/>
    <property type="match status" value="1"/>
</dbReference>
<dbReference type="KEGG" id="gim:F1728_11545"/>
<keyword evidence="5" id="KW-1185">Reference proteome</keyword>
<feature type="repeat" description="TPR" evidence="3">
    <location>
        <begin position="241"/>
        <end position="274"/>
    </location>
</feature>
<dbReference type="PROSITE" id="PS50005">
    <property type="entry name" value="TPR"/>
    <property type="match status" value="5"/>
</dbReference>
<protein>
    <submittedName>
        <fullName evidence="4">Tetratricopeptide repeat protein</fullName>
    </submittedName>
</protein>
<evidence type="ECO:0000256" key="3">
    <source>
        <dbReference type="PROSITE-ProRule" id="PRU00339"/>
    </source>
</evidence>
<dbReference type="AlphaFoldDB" id="A0A6I6AB99"/>